<sequence length="290" mass="31156">MTREILLGQAASPRPVLYRRDRFAEFSGLLRQVAQMTEPPKGAYVEEANDDRRRLYHLAGNVAVIPIRGILLNHFPYVGWPYATGYDALYCQFAQAFTDPEVKAIVSYINSGGGEVAGCFDLVDWIAEAKVTDGKPVLAVLDECAFSAAYALASAADSIAVPRTGGVGSIGVIMAHYDMSGWLKQVGLDVTLIKAGEHKADGNAYEPLPEAVEEQWQADCEELRVLFCETVARNRSAAGVKVSVDQLMSTEAAVFEGPLGLAAAIKLGLADEVISARAAMNRVLDQMAGA</sequence>
<comment type="similarity">
    <text evidence="1">Belongs to the peptidase S49 family.</text>
</comment>
<evidence type="ECO:0000313" key="6">
    <source>
        <dbReference type="EMBL" id="MDY0882298.1"/>
    </source>
</evidence>
<keyword evidence="2" id="KW-0645">Protease</keyword>
<keyword evidence="4" id="KW-0720">Serine protease</keyword>
<dbReference type="EMBL" id="JAXCLW010000001">
    <property type="protein sequence ID" value="MDY0882298.1"/>
    <property type="molecule type" value="Genomic_DNA"/>
</dbReference>
<protein>
    <submittedName>
        <fullName evidence="6">S49 family peptidase</fullName>
    </submittedName>
</protein>
<evidence type="ECO:0000256" key="2">
    <source>
        <dbReference type="ARBA" id="ARBA00022670"/>
    </source>
</evidence>
<feature type="domain" description="Peptidase S49" evidence="5">
    <location>
        <begin position="131"/>
        <end position="283"/>
    </location>
</feature>
<evidence type="ECO:0000313" key="7">
    <source>
        <dbReference type="Proteomes" id="UP001279642"/>
    </source>
</evidence>
<accession>A0ABU5E7M9</accession>
<evidence type="ECO:0000256" key="1">
    <source>
        <dbReference type="ARBA" id="ARBA00008683"/>
    </source>
</evidence>
<dbReference type="Gene3D" id="3.90.226.10">
    <property type="entry name" value="2-enoyl-CoA Hydratase, Chain A, domain 1"/>
    <property type="match status" value="1"/>
</dbReference>
<dbReference type="PANTHER" id="PTHR33209:SF1">
    <property type="entry name" value="PEPTIDASE S49 DOMAIN-CONTAINING PROTEIN"/>
    <property type="match status" value="1"/>
</dbReference>
<evidence type="ECO:0000259" key="5">
    <source>
        <dbReference type="Pfam" id="PF01343"/>
    </source>
</evidence>
<dbReference type="InterPro" id="IPR033855">
    <property type="entry name" value="Protein_C"/>
</dbReference>
<reference evidence="6 7" key="1">
    <citation type="journal article" date="2016" name="Antonie Van Leeuwenhoek">
        <title>Dongia soli sp. nov., isolated from soil from Dokdo, Korea.</title>
        <authorList>
            <person name="Kim D.U."/>
            <person name="Lee H."/>
            <person name="Kim H."/>
            <person name="Kim S.G."/>
            <person name="Ka J.O."/>
        </authorList>
    </citation>
    <scope>NUCLEOTIDE SEQUENCE [LARGE SCALE GENOMIC DNA]</scope>
    <source>
        <strain evidence="6 7">D78</strain>
    </source>
</reference>
<organism evidence="6 7">
    <name type="scientific">Dongia soli</name>
    <dbReference type="NCBI Taxonomy" id="600628"/>
    <lineage>
        <taxon>Bacteria</taxon>
        <taxon>Pseudomonadati</taxon>
        <taxon>Pseudomonadota</taxon>
        <taxon>Alphaproteobacteria</taxon>
        <taxon>Rhodospirillales</taxon>
        <taxon>Dongiaceae</taxon>
        <taxon>Dongia</taxon>
    </lineage>
</organism>
<evidence type="ECO:0000256" key="4">
    <source>
        <dbReference type="ARBA" id="ARBA00022825"/>
    </source>
</evidence>
<dbReference type="InterPro" id="IPR002142">
    <property type="entry name" value="Peptidase_S49"/>
</dbReference>
<dbReference type="InterPro" id="IPR029045">
    <property type="entry name" value="ClpP/crotonase-like_dom_sf"/>
</dbReference>
<dbReference type="Pfam" id="PF01343">
    <property type="entry name" value="Peptidase_S49"/>
    <property type="match status" value="1"/>
</dbReference>
<dbReference type="PANTHER" id="PTHR33209">
    <property type="entry name" value="PROTEASE 4"/>
    <property type="match status" value="1"/>
</dbReference>
<dbReference type="CDD" id="cd07022">
    <property type="entry name" value="S49_Sppa_36K_type"/>
    <property type="match status" value="1"/>
</dbReference>
<keyword evidence="3" id="KW-0378">Hydrolase</keyword>
<keyword evidence="7" id="KW-1185">Reference proteome</keyword>
<comment type="caution">
    <text evidence="6">The sequence shown here is derived from an EMBL/GenBank/DDBJ whole genome shotgun (WGS) entry which is preliminary data.</text>
</comment>
<name>A0ABU5E7M9_9PROT</name>
<dbReference type="Proteomes" id="UP001279642">
    <property type="component" value="Unassembled WGS sequence"/>
</dbReference>
<evidence type="ECO:0000256" key="3">
    <source>
        <dbReference type="ARBA" id="ARBA00022801"/>
    </source>
</evidence>
<proteinExistence type="inferred from homology"/>
<dbReference type="RefSeq" id="WP_320507323.1">
    <property type="nucleotide sequence ID" value="NZ_JAXCLW010000001.1"/>
</dbReference>
<gene>
    <name evidence="6" type="ORF">SMD27_05560</name>
</gene>
<dbReference type="SUPFAM" id="SSF52096">
    <property type="entry name" value="ClpP/crotonase"/>
    <property type="match status" value="1"/>
</dbReference>